<dbReference type="EMBL" id="JACHMH010000001">
    <property type="protein sequence ID" value="MBB4680419.1"/>
    <property type="molecule type" value="Genomic_DNA"/>
</dbReference>
<evidence type="ECO:0000256" key="3">
    <source>
        <dbReference type="PIRSR" id="PIRSR000390-1"/>
    </source>
</evidence>
<evidence type="ECO:0000256" key="4">
    <source>
        <dbReference type="PIRSR" id="PIRSR000390-2"/>
    </source>
</evidence>
<feature type="modified residue" description="N6-(pyridoxal phosphate)lysine" evidence="4">
    <location>
        <position position="130"/>
    </location>
</feature>
<sequence length="327" mass="34635">MNSGTDALVLLLRAAGLRPGDEVLVPAFTFIATASAVVLAGGRPVFTDIEPASYAMDPAALAAAITPRCRFVLPVHLFHQLADLDALGAVAGRAGLTMIEDSAEAIGMRWDGRHAGLFGAGGVLSFFPTKTLGALGDAGAVLTDDPRIADRVAALRHHGRGGRTLDHFPGIANETGLSGCNSKMDDLQAAVLLAKLTRLDADIARRGELAAAYSAQLSRISGITRLPTVVKRNADTTEAYYVYLIEVDDRDELAGYLANRGVETEIYYPTPLHLQPCFAHLGHRPGDFPVAEAACRRALALPLYPDLTEAQVDRVCAVIGEFYSGSA</sequence>
<dbReference type="GO" id="GO:0030170">
    <property type="term" value="F:pyridoxal phosphate binding"/>
    <property type="evidence" value="ECO:0007669"/>
    <property type="project" value="TreeGrafter"/>
</dbReference>
<proteinExistence type="inferred from homology"/>
<dbReference type="AlphaFoldDB" id="A0A7W7CJ59"/>
<dbReference type="InterPro" id="IPR015421">
    <property type="entry name" value="PyrdxlP-dep_Trfase_major"/>
</dbReference>
<dbReference type="GO" id="GO:0008483">
    <property type="term" value="F:transaminase activity"/>
    <property type="evidence" value="ECO:0007669"/>
    <property type="project" value="TreeGrafter"/>
</dbReference>
<dbReference type="Pfam" id="PF01041">
    <property type="entry name" value="DegT_DnrJ_EryC1"/>
    <property type="match status" value="1"/>
</dbReference>
<evidence type="ECO:0000256" key="1">
    <source>
        <dbReference type="ARBA" id="ARBA00022898"/>
    </source>
</evidence>
<protein>
    <submittedName>
        <fullName evidence="6">dTDP-4-amino-4,6-dideoxygalactose transaminase</fullName>
    </submittedName>
</protein>
<keyword evidence="7" id="KW-1185">Reference proteome</keyword>
<gene>
    <name evidence="6" type="ORF">HNR67_006537</name>
</gene>
<accession>A0A7W7CJ59</accession>
<evidence type="ECO:0000256" key="2">
    <source>
        <dbReference type="ARBA" id="ARBA00037999"/>
    </source>
</evidence>
<dbReference type="GO" id="GO:0000271">
    <property type="term" value="P:polysaccharide biosynthetic process"/>
    <property type="evidence" value="ECO:0007669"/>
    <property type="project" value="TreeGrafter"/>
</dbReference>
<keyword evidence="1 4" id="KW-0663">Pyridoxal phosphate</keyword>
<dbReference type="PANTHER" id="PTHR30244:SF36">
    <property type="entry name" value="3-OXO-GLUCOSE-6-PHOSPHATE:GLUTAMATE AMINOTRANSFERASE"/>
    <property type="match status" value="1"/>
</dbReference>
<name>A0A7W7CJ59_9PSEU</name>
<feature type="active site" description="Proton acceptor" evidence="3">
    <location>
        <position position="130"/>
    </location>
</feature>
<dbReference type="PIRSF" id="PIRSF000390">
    <property type="entry name" value="PLP_StrS"/>
    <property type="match status" value="1"/>
</dbReference>
<comment type="similarity">
    <text evidence="2 5">Belongs to the DegT/DnrJ/EryC1 family.</text>
</comment>
<dbReference type="Gene3D" id="3.90.1150.10">
    <property type="entry name" value="Aspartate Aminotransferase, domain 1"/>
    <property type="match status" value="1"/>
</dbReference>
<dbReference type="InterPro" id="IPR015422">
    <property type="entry name" value="PyrdxlP-dep_Trfase_small"/>
</dbReference>
<dbReference type="CDD" id="cd00616">
    <property type="entry name" value="AHBA_syn"/>
    <property type="match status" value="1"/>
</dbReference>
<organism evidence="6 7">
    <name type="scientific">Crossiella cryophila</name>
    <dbReference type="NCBI Taxonomy" id="43355"/>
    <lineage>
        <taxon>Bacteria</taxon>
        <taxon>Bacillati</taxon>
        <taxon>Actinomycetota</taxon>
        <taxon>Actinomycetes</taxon>
        <taxon>Pseudonocardiales</taxon>
        <taxon>Pseudonocardiaceae</taxon>
        <taxon>Crossiella</taxon>
    </lineage>
</organism>
<evidence type="ECO:0000313" key="7">
    <source>
        <dbReference type="Proteomes" id="UP000533598"/>
    </source>
</evidence>
<evidence type="ECO:0000313" key="6">
    <source>
        <dbReference type="EMBL" id="MBB4680419.1"/>
    </source>
</evidence>
<dbReference type="SUPFAM" id="SSF53383">
    <property type="entry name" value="PLP-dependent transferases"/>
    <property type="match status" value="1"/>
</dbReference>
<dbReference type="InterPro" id="IPR015424">
    <property type="entry name" value="PyrdxlP-dep_Trfase"/>
</dbReference>
<comment type="caution">
    <text evidence="6">The sequence shown here is derived from an EMBL/GenBank/DDBJ whole genome shotgun (WGS) entry which is preliminary data.</text>
</comment>
<reference evidence="6 7" key="1">
    <citation type="submission" date="2020-08" db="EMBL/GenBank/DDBJ databases">
        <title>Sequencing the genomes of 1000 actinobacteria strains.</title>
        <authorList>
            <person name="Klenk H.-P."/>
        </authorList>
    </citation>
    <scope>NUCLEOTIDE SEQUENCE [LARGE SCALE GENOMIC DNA]</scope>
    <source>
        <strain evidence="6 7">DSM 44230</strain>
    </source>
</reference>
<evidence type="ECO:0000256" key="5">
    <source>
        <dbReference type="RuleBase" id="RU004508"/>
    </source>
</evidence>
<dbReference type="Gene3D" id="3.40.640.10">
    <property type="entry name" value="Type I PLP-dependent aspartate aminotransferase-like (Major domain)"/>
    <property type="match status" value="1"/>
</dbReference>
<dbReference type="InterPro" id="IPR000653">
    <property type="entry name" value="DegT/StrS_aminotransferase"/>
</dbReference>
<dbReference type="Proteomes" id="UP000533598">
    <property type="component" value="Unassembled WGS sequence"/>
</dbReference>
<dbReference type="PANTHER" id="PTHR30244">
    <property type="entry name" value="TRANSAMINASE"/>
    <property type="match status" value="1"/>
</dbReference>